<name>A0A3B0C1U2_9FLAO</name>
<sequence length="109" mass="11644">MSNEGNTVLGILAGTAIGAALGILFAPDKGTNTRRKIADQAAATQESLRESALDMKDKVSHSLANGKESLETRVESLVSDASYKTEDVISSLENQLKVLKAKNRQLQKS</sequence>
<evidence type="ECO:0000256" key="1">
    <source>
        <dbReference type="SAM" id="Phobius"/>
    </source>
</evidence>
<proteinExistence type="predicted"/>
<keyword evidence="1" id="KW-1133">Transmembrane helix</keyword>
<dbReference type="PANTHER" id="PTHR35792">
    <property type="entry name" value="GENERAL STRESS PROTEIN"/>
    <property type="match status" value="1"/>
</dbReference>
<dbReference type="Gene3D" id="1.20.120.20">
    <property type="entry name" value="Apolipoprotein"/>
    <property type="match status" value="1"/>
</dbReference>
<keyword evidence="1" id="KW-0472">Membrane</keyword>
<evidence type="ECO:0000313" key="3">
    <source>
        <dbReference type="Proteomes" id="UP000276603"/>
    </source>
</evidence>
<keyword evidence="1" id="KW-0812">Transmembrane</keyword>
<keyword evidence="3" id="KW-1185">Reference proteome</keyword>
<dbReference type="OrthoDB" id="598035at2"/>
<feature type="transmembrane region" description="Helical" evidence="1">
    <location>
        <begin position="6"/>
        <end position="26"/>
    </location>
</feature>
<dbReference type="AlphaFoldDB" id="A0A3B0C1U2"/>
<dbReference type="Proteomes" id="UP000276603">
    <property type="component" value="Unassembled WGS sequence"/>
</dbReference>
<dbReference type="Pfam" id="PF12732">
    <property type="entry name" value="YtxH"/>
    <property type="match status" value="1"/>
</dbReference>
<comment type="caution">
    <text evidence="2">The sequence shown here is derived from an EMBL/GenBank/DDBJ whole genome shotgun (WGS) entry which is preliminary data.</text>
</comment>
<gene>
    <name evidence="2" type="ORF">D7Z94_21170</name>
</gene>
<reference evidence="2 3" key="1">
    <citation type="submission" date="2018-10" db="EMBL/GenBank/DDBJ databases">
        <title>Ulvibacterium marinum gen. nov., sp. nov., a novel marine bacterium of the family Flavobacteriaceae, isolated from a culture of the green alga Ulva prolifera.</title>
        <authorList>
            <person name="Zhang Z."/>
        </authorList>
    </citation>
    <scope>NUCLEOTIDE SEQUENCE [LARGE SCALE GENOMIC DNA]</scope>
    <source>
        <strain evidence="2 3">CCMM003</strain>
    </source>
</reference>
<dbReference type="EMBL" id="RBCJ01000004">
    <property type="protein sequence ID" value="RKN78708.1"/>
    <property type="molecule type" value="Genomic_DNA"/>
</dbReference>
<dbReference type="PANTHER" id="PTHR35792:SF1">
    <property type="entry name" value="SLL0268 PROTEIN"/>
    <property type="match status" value="1"/>
</dbReference>
<dbReference type="RefSeq" id="WP_120713616.1">
    <property type="nucleotide sequence ID" value="NZ_RBCJ01000004.1"/>
</dbReference>
<organism evidence="2 3">
    <name type="scientific">Ulvibacterium marinum</name>
    <dbReference type="NCBI Taxonomy" id="2419782"/>
    <lineage>
        <taxon>Bacteria</taxon>
        <taxon>Pseudomonadati</taxon>
        <taxon>Bacteroidota</taxon>
        <taxon>Flavobacteriia</taxon>
        <taxon>Flavobacteriales</taxon>
        <taxon>Flavobacteriaceae</taxon>
        <taxon>Ulvibacterium</taxon>
    </lineage>
</organism>
<evidence type="ECO:0000313" key="2">
    <source>
        <dbReference type="EMBL" id="RKN78708.1"/>
    </source>
</evidence>
<dbReference type="InterPro" id="IPR024623">
    <property type="entry name" value="YtxH"/>
</dbReference>
<protein>
    <submittedName>
        <fullName evidence="2">YtxH domain-containing protein</fullName>
    </submittedName>
</protein>
<dbReference type="InterPro" id="IPR052928">
    <property type="entry name" value="Desiccation-related_membrane"/>
</dbReference>
<accession>A0A3B0C1U2</accession>